<accession>A0ACC3CW83</accession>
<evidence type="ECO:0000313" key="2">
    <source>
        <dbReference type="Proteomes" id="UP001186974"/>
    </source>
</evidence>
<protein>
    <submittedName>
        <fullName evidence="1">Uncharacterized protein</fullName>
    </submittedName>
</protein>
<proteinExistence type="predicted"/>
<dbReference type="EMBL" id="JAWDJW010010638">
    <property type="protein sequence ID" value="KAK3045480.1"/>
    <property type="molecule type" value="Genomic_DNA"/>
</dbReference>
<keyword evidence="2" id="KW-1185">Reference proteome</keyword>
<gene>
    <name evidence="1" type="ORF">LTS18_013769</name>
</gene>
<dbReference type="Proteomes" id="UP001186974">
    <property type="component" value="Unassembled WGS sequence"/>
</dbReference>
<organism evidence="1 2">
    <name type="scientific">Coniosporium uncinatum</name>
    <dbReference type="NCBI Taxonomy" id="93489"/>
    <lineage>
        <taxon>Eukaryota</taxon>
        <taxon>Fungi</taxon>
        <taxon>Dikarya</taxon>
        <taxon>Ascomycota</taxon>
        <taxon>Pezizomycotina</taxon>
        <taxon>Dothideomycetes</taxon>
        <taxon>Dothideomycetes incertae sedis</taxon>
        <taxon>Coniosporium</taxon>
    </lineage>
</organism>
<sequence>AVTVARIENLRAVHRCTQVADLPPTQIPDSYFECFNYPLPPSPAEYEFLDQNDLTRGRPFNNATLRIKIQESKQSYLPPVLPPSKATVHPPSPSPSPAAVSALDIGRPPYTPTKPEYPSNDRAALGGEVADGAPSHGKSQSPSENGRQDEDVIGSLRLKPDGRDTVLLPSSEDPRTTDPEKALPLTGDDAADIVGLGQQAIGAGAGSKPSRSVHLPPQIQQEKRQRDVEREQDNAKRKERKEDDVFGLSGAADVASSPSSTIGAHSTFTPKATAHSPDTSPDEGSFVEDPDNVLAGRSTSQQPRAQVDEQQPESTQKVPVPDSLASTDGQTSPDSQLRLEEMQATRIERESLAPNVSSRKSSLKDGVENVLQDARLAANAQATSEGAGSMPKEQQ</sequence>
<name>A0ACC3CW83_9PEZI</name>
<reference evidence="1" key="1">
    <citation type="submission" date="2024-09" db="EMBL/GenBank/DDBJ databases">
        <title>Black Yeasts Isolated from many extreme environments.</title>
        <authorList>
            <person name="Coleine C."/>
            <person name="Stajich J.E."/>
            <person name="Selbmann L."/>
        </authorList>
    </citation>
    <scope>NUCLEOTIDE SEQUENCE</scope>
    <source>
        <strain evidence="1">CCFEE 5737</strain>
    </source>
</reference>
<evidence type="ECO:0000313" key="1">
    <source>
        <dbReference type="EMBL" id="KAK3045480.1"/>
    </source>
</evidence>
<feature type="non-terminal residue" evidence="1">
    <location>
        <position position="1"/>
    </location>
</feature>
<comment type="caution">
    <text evidence="1">The sequence shown here is derived from an EMBL/GenBank/DDBJ whole genome shotgun (WGS) entry which is preliminary data.</text>
</comment>
<feature type="non-terminal residue" evidence="1">
    <location>
        <position position="395"/>
    </location>
</feature>